<protein>
    <recommendedName>
        <fullName evidence="6">Acyl-CoA thioesterase 2</fullName>
    </recommendedName>
    <alternativeName>
        <fullName evidence="7">Thioesterase II</fullName>
    </alternativeName>
</protein>
<dbReference type="FunFam" id="2.40.160.210:FF:000001">
    <property type="entry name" value="Acyl-CoA thioesterase II"/>
    <property type="match status" value="1"/>
</dbReference>
<dbReference type="CDD" id="cd03444">
    <property type="entry name" value="Thioesterase_II_repeat1"/>
    <property type="match status" value="1"/>
</dbReference>
<dbReference type="AlphaFoldDB" id="A0A2V5LUU6"/>
<accession>A0A2V5LUU6</accession>
<evidence type="ECO:0000256" key="1">
    <source>
        <dbReference type="ARBA" id="ARBA00006538"/>
    </source>
</evidence>
<sequence>MNATPPRAAPMDQLLHLLDLSDAGGAQTDEYIFVGPGEANAVRPRLFGGQVLAQSLIAASRTVDADRLVHSMHGYFLRPGDAAAPITFGVERLRDGRSFTARRAHAYQGGKPILSMIASFQTPDEGLEHQEPMPGGVPDPETLPTAAQLLGAIDHPVAQSWAHDRPFDIRHVDPNIYFQAPGEHVAHQAVWMKALGTMPDDQSLHRAALAYASDYTLLEPVLRRHGISWATPGMSVASLDHAMWWHRPLRVDEWLLYVSDSPSASGARGLSRGRFYNRDGELVASVAQEGMVRLPEGTPGID</sequence>
<comment type="subunit">
    <text evidence="2">Homotetramer.</text>
</comment>
<organism evidence="10 11">
    <name type="scientific">Arthrobacter livingstonensis</name>
    <dbReference type="NCBI Taxonomy" id="670078"/>
    <lineage>
        <taxon>Bacteria</taxon>
        <taxon>Bacillati</taxon>
        <taxon>Actinomycetota</taxon>
        <taxon>Actinomycetes</taxon>
        <taxon>Micrococcales</taxon>
        <taxon>Micrococcaceae</taxon>
        <taxon>Arthrobacter</taxon>
    </lineage>
</organism>
<dbReference type="PANTHER" id="PTHR11066">
    <property type="entry name" value="ACYL-COA THIOESTERASE"/>
    <property type="match status" value="1"/>
</dbReference>
<dbReference type="InterPro" id="IPR029069">
    <property type="entry name" value="HotDog_dom_sf"/>
</dbReference>
<dbReference type="SUPFAM" id="SSF54637">
    <property type="entry name" value="Thioesterase/thiol ester dehydrase-isomerase"/>
    <property type="match status" value="2"/>
</dbReference>
<evidence type="ECO:0000256" key="7">
    <source>
        <dbReference type="ARBA" id="ARBA00079653"/>
    </source>
</evidence>
<evidence type="ECO:0000313" key="10">
    <source>
        <dbReference type="EMBL" id="PYI65766.1"/>
    </source>
</evidence>
<comment type="similarity">
    <text evidence="1">Belongs to the C/M/P thioester hydrolase family.</text>
</comment>
<comment type="caution">
    <text evidence="10">The sequence shown here is derived from an EMBL/GenBank/DDBJ whole genome shotgun (WGS) entry which is preliminary data.</text>
</comment>
<dbReference type="InterPro" id="IPR025652">
    <property type="entry name" value="TesB_C"/>
</dbReference>
<feature type="domain" description="Acyl-CoA thioesterase 2 C-terminal" evidence="8">
    <location>
        <begin position="172"/>
        <end position="291"/>
    </location>
</feature>
<evidence type="ECO:0000256" key="2">
    <source>
        <dbReference type="ARBA" id="ARBA00011881"/>
    </source>
</evidence>
<dbReference type="EMBL" id="QJVD01000021">
    <property type="protein sequence ID" value="PYI65766.1"/>
    <property type="molecule type" value="Genomic_DNA"/>
</dbReference>
<evidence type="ECO:0000256" key="3">
    <source>
        <dbReference type="ARBA" id="ARBA00022801"/>
    </source>
</evidence>
<name>A0A2V5LUU6_9MICC</name>
<dbReference type="GO" id="GO:0009062">
    <property type="term" value="P:fatty acid catabolic process"/>
    <property type="evidence" value="ECO:0007669"/>
    <property type="project" value="TreeGrafter"/>
</dbReference>
<evidence type="ECO:0000256" key="4">
    <source>
        <dbReference type="ARBA" id="ARBA00023098"/>
    </source>
</evidence>
<dbReference type="OrthoDB" id="9781019at2"/>
<dbReference type="InterPro" id="IPR003703">
    <property type="entry name" value="Acyl_CoA_thio"/>
</dbReference>
<evidence type="ECO:0000259" key="9">
    <source>
        <dbReference type="Pfam" id="PF13622"/>
    </source>
</evidence>
<dbReference type="InterPro" id="IPR042171">
    <property type="entry name" value="Acyl-CoA_hotdog"/>
</dbReference>
<proteinExistence type="inferred from homology"/>
<gene>
    <name evidence="10" type="ORF">CVV68_17140</name>
</gene>
<feature type="domain" description="Acyl-CoA thioesterase-like N-terminal HotDog" evidence="9">
    <location>
        <begin position="37"/>
        <end position="121"/>
    </location>
</feature>
<evidence type="ECO:0000256" key="5">
    <source>
        <dbReference type="ARBA" id="ARBA00050943"/>
    </source>
</evidence>
<dbReference type="Pfam" id="PF13622">
    <property type="entry name" value="4HBT_3"/>
    <property type="match status" value="1"/>
</dbReference>
<dbReference type="PANTHER" id="PTHR11066:SF34">
    <property type="entry name" value="ACYL-COENZYME A THIOESTERASE 8"/>
    <property type="match status" value="1"/>
</dbReference>
<dbReference type="Gene3D" id="2.40.160.210">
    <property type="entry name" value="Acyl-CoA thioesterase, double hotdog domain"/>
    <property type="match status" value="1"/>
</dbReference>
<comment type="catalytic activity">
    <reaction evidence="5">
        <text>a fatty acyl-CoA + H2O = a fatty acid + CoA + H(+)</text>
        <dbReference type="Rhea" id="RHEA:16781"/>
        <dbReference type="ChEBI" id="CHEBI:15377"/>
        <dbReference type="ChEBI" id="CHEBI:15378"/>
        <dbReference type="ChEBI" id="CHEBI:28868"/>
        <dbReference type="ChEBI" id="CHEBI:57287"/>
        <dbReference type="ChEBI" id="CHEBI:77636"/>
        <dbReference type="EC" id="3.1.2.20"/>
    </reaction>
    <physiologicalReaction direction="left-to-right" evidence="5">
        <dbReference type="Rhea" id="RHEA:16782"/>
    </physiologicalReaction>
</comment>
<dbReference type="RefSeq" id="WP_110502219.1">
    <property type="nucleotide sequence ID" value="NZ_QJVD01000021.1"/>
</dbReference>
<keyword evidence="4" id="KW-0443">Lipid metabolism</keyword>
<dbReference type="Pfam" id="PF02551">
    <property type="entry name" value="Acyl_CoA_thio"/>
    <property type="match status" value="1"/>
</dbReference>
<dbReference type="GO" id="GO:0047617">
    <property type="term" value="F:fatty acyl-CoA hydrolase activity"/>
    <property type="evidence" value="ECO:0007669"/>
    <property type="project" value="UniProtKB-EC"/>
</dbReference>
<evidence type="ECO:0000313" key="11">
    <source>
        <dbReference type="Proteomes" id="UP000247832"/>
    </source>
</evidence>
<keyword evidence="3" id="KW-0378">Hydrolase</keyword>
<dbReference type="InterPro" id="IPR049449">
    <property type="entry name" value="TesB_ACOT8-like_N"/>
</dbReference>
<keyword evidence="11" id="KW-1185">Reference proteome</keyword>
<reference evidence="10 11" key="1">
    <citation type="submission" date="2018-05" db="EMBL/GenBank/DDBJ databases">
        <title>Genetic diversity of glacier-inhabiting Cryobacterium bacteria in China and description of Cryobacterium mengkeensis sp. nov. and Arthrobacter glacialis sp. nov.</title>
        <authorList>
            <person name="Liu Q."/>
            <person name="Xin Y.-H."/>
        </authorList>
    </citation>
    <scope>NUCLEOTIDE SEQUENCE [LARGE SCALE GENOMIC DNA]</scope>
    <source>
        <strain evidence="10 11">LI2</strain>
    </source>
</reference>
<dbReference type="Proteomes" id="UP000247832">
    <property type="component" value="Unassembled WGS sequence"/>
</dbReference>
<dbReference type="CDD" id="cd03445">
    <property type="entry name" value="Thioesterase_II_repeat2"/>
    <property type="match status" value="1"/>
</dbReference>
<dbReference type="GO" id="GO:0006637">
    <property type="term" value="P:acyl-CoA metabolic process"/>
    <property type="evidence" value="ECO:0007669"/>
    <property type="project" value="InterPro"/>
</dbReference>
<evidence type="ECO:0000256" key="6">
    <source>
        <dbReference type="ARBA" id="ARBA00071120"/>
    </source>
</evidence>
<evidence type="ECO:0000259" key="8">
    <source>
        <dbReference type="Pfam" id="PF02551"/>
    </source>
</evidence>